<feature type="compositionally biased region" description="Polar residues" evidence="1">
    <location>
        <begin position="138"/>
        <end position="150"/>
    </location>
</feature>
<protein>
    <submittedName>
        <fullName evidence="2">Uncharacterized protein</fullName>
    </submittedName>
</protein>
<reference evidence="2" key="1">
    <citation type="journal article" date="2020" name="Stud. Mycol.">
        <title>101 Dothideomycetes genomes: a test case for predicting lifestyles and emergence of pathogens.</title>
        <authorList>
            <person name="Haridas S."/>
            <person name="Albert R."/>
            <person name="Binder M."/>
            <person name="Bloem J."/>
            <person name="Labutti K."/>
            <person name="Salamov A."/>
            <person name="Andreopoulos B."/>
            <person name="Baker S."/>
            <person name="Barry K."/>
            <person name="Bills G."/>
            <person name="Bluhm B."/>
            <person name="Cannon C."/>
            <person name="Castanera R."/>
            <person name="Culley D."/>
            <person name="Daum C."/>
            <person name="Ezra D."/>
            <person name="Gonzalez J."/>
            <person name="Henrissat B."/>
            <person name="Kuo A."/>
            <person name="Liang C."/>
            <person name="Lipzen A."/>
            <person name="Lutzoni F."/>
            <person name="Magnuson J."/>
            <person name="Mondo S."/>
            <person name="Nolan M."/>
            <person name="Ohm R."/>
            <person name="Pangilinan J."/>
            <person name="Park H.-J."/>
            <person name="Ramirez L."/>
            <person name="Alfaro M."/>
            <person name="Sun H."/>
            <person name="Tritt A."/>
            <person name="Yoshinaga Y."/>
            <person name="Zwiers L.-H."/>
            <person name="Turgeon B."/>
            <person name="Goodwin S."/>
            <person name="Spatafora J."/>
            <person name="Crous P."/>
            <person name="Grigoriev I."/>
        </authorList>
    </citation>
    <scope>NUCLEOTIDE SEQUENCE</scope>
    <source>
        <strain evidence="2">CBS 113979</strain>
    </source>
</reference>
<dbReference type="EMBL" id="ML977207">
    <property type="protein sequence ID" value="KAF1981147.1"/>
    <property type="molecule type" value="Genomic_DNA"/>
</dbReference>
<evidence type="ECO:0000313" key="2">
    <source>
        <dbReference type="EMBL" id="KAF1981147.1"/>
    </source>
</evidence>
<sequence>MRMDPEYYRVYVALRPDEFLPPDAAGSTAQIDPISRLISYPYYAKLLTPKQKLIKKKTLEIFYTGLRRRWTQEKGKKGFPKDATLTKWIWASQHFCLQTKISSIILKPSSSTTLSPIFKRVHQRGGVAETRQSLHLSTRFSKTSEHSPQPTYTPRPTNPILSTLTAAIRHFQVLVESNTFPKFQVSAPSTWGCKHA</sequence>
<gene>
    <name evidence="2" type="ORF">K402DRAFT_251118</name>
</gene>
<name>A0A6G1GK71_9PEZI</name>
<evidence type="ECO:0000313" key="3">
    <source>
        <dbReference type="Proteomes" id="UP000800041"/>
    </source>
</evidence>
<accession>A0A6G1GK71</accession>
<keyword evidence="3" id="KW-1185">Reference proteome</keyword>
<organism evidence="2 3">
    <name type="scientific">Aulographum hederae CBS 113979</name>
    <dbReference type="NCBI Taxonomy" id="1176131"/>
    <lineage>
        <taxon>Eukaryota</taxon>
        <taxon>Fungi</taxon>
        <taxon>Dikarya</taxon>
        <taxon>Ascomycota</taxon>
        <taxon>Pezizomycotina</taxon>
        <taxon>Dothideomycetes</taxon>
        <taxon>Pleosporomycetidae</taxon>
        <taxon>Aulographales</taxon>
        <taxon>Aulographaceae</taxon>
    </lineage>
</organism>
<dbReference type="Proteomes" id="UP000800041">
    <property type="component" value="Unassembled WGS sequence"/>
</dbReference>
<evidence type="ECO:0000256" key="1">
    <source>
        <dbReference type="SAM" id="MobiDB-lite"/>
    </source>
</evidence>
<feature type="region of interest" description="Disordered" evidence="1">
    <location>
        <begin position="138"/>
        <end position="159"/>
    </location>
</feature>
<proteinExistence type="predicted"/>
<dbReference type="AlphaFoldDB" id="A0A6G1GK71"/>